<evidence type="ECO:0000256" key="5">
    <source>
        <dbReference type="ARBA" id="ARBA00023157"/>
    </source>
</evidence>
<organism evidence="10 11">
    <name type="scientific">Zygosaccharomyces mellis</name>
    <dbReference type="NCBI Taxonomy" id="42258"/>
    <lineage>
        <taxon>Eukaryota</taxon>
        <taxon>Fungi</taxon>
        <taxon>Dikarya</taxon>
        <taxon>Ascomycota</taxon>
        <taxon>Saccharomycotina</taxon>
        <taxon>Saccharomycetes</taxon>
        <taxon>Saccharomycetales</taxon>
        <taxon>Saccharomycetaceae</taxon>
        <taxon>Zygosaccharomyces</taxon>
    </lineage>
</organism>
<evidence type="ECO:0000256" key="2">
    <source>
        <dbReference type="ARBA" id="ARBA00007528"/>
    </source>
</evidence>
<dbReference type="GO" id="GO:0005886">
    <property type="term" value="C:plasma membrane"/>
    <property type="evidence" value="ECO:0007669"/>
    <property type="project" value="UniProtKB-SubCell"/>
</dbReference>
<keyword evidence="8" id="KW-0808">Transferase</keyword>
<reference evidence="10 11" key="1">
    <citation type="submission" date="2019-01" db="EMBL/GenBank/DDBJ databases">
        <title>Draft Genome Sequencing of Zygosaccharomyces mellis Ca-7.</title>
        <authorList>
            <person name="Shiwa Y."/>
            <person name="Kanesaki Y."/>
            <person name="Ishige T."/>
            <person name="Mura K."/>
            <person name="Hori T."/>
            <person name="Tamura T."/>
        </authorList>
    </citation>
    <scope>NUCLEOTIDE SEQUENCE [LARGE SCALE GENOMIC DNA]</scope>
    <source>
        <strain evidence="10 11">Ca-7</strain>
    </source>
</reference>
<accession>A0A4C2EAY5</accession>
<dbReference type="Pfam" id="PF03198">
    <property type="entry name" value="Glyco_hydro_72"/>
    <property type="match status" value="1"/>
</dbReference>
<keyword evidence="5" id="KW-1015">Disulfide bond</keyword>
<evidence type="ECO:0000256" key="4">
    <source>
        <dbReference type="ARBA" id="ARBA00022729"/>
    </source>
</evidence>
<protein>
    <recommendedName>
        <fullName evidence="8">1,3-beta-glucanosyltransferase</fullName>
        <ecNumber evidence="8">2.4.1.-</ecNumber>
    </recommendedName>
</protein>
<evidence type="ECO:0000313" key="11">
    <source>
        <dbReference type="Proteomes" id="UP000301737"/>
    </source>
</evidence>
<evidence type="ECO:0000256" key="8">
    <source>
        <dbReference type="RuleBase" id="RU361209"/>
    </source>
</evidence>
<dbReference type="GO" id="GO:0098552">
    <property type="term" value="C:side of membrane"/>
    <property type="evidence" value="ECO:0007669"/>
    <property type="project" value="UniProtKB-KW"/>
</dbReference>
<keyword evidence="8" id="KW-0449">Lipoprotein</keyword>
<dbReference type="Gene3D" id="3.20.20.80">
    <property type="entry name" value="Glycosidases"/>
    <property type="match status" value="1"/>
</dbReference>
<evidence type="ECO:0000256" key="1">
    <source>
        <dbReference type="ARBA" id="ARBA00004589"/>
    </source>
</evidence>
<dbReference type="PANTHER" id="PTHR31468:SF10">
    <property type="entry name" value="1,3-BETA-GLUCANOSYLTRANSFERASE GAS2"/>
    <property type="match status" value="1"/>
</dbReference>
<keyword evidence="11" id="KW-1185">Reference proteome</keyword>
<dbReference type="Gene3D" id="1.20.58.1040">
    <property type="match status" value="1"/>
</dbReference>
<gene>
    <name evidence="10" type="ORF">ZYGM_000762</name>
</gene>
<dbReference type="Proteomes" id="UP000301737">
    <property type="component" value="Unassembled WGS sequence"/>
</dbReference>
<comment type="subcellular location">
    <subcellularLocation>
        <location evidence="8">Cell membrane</location>
        <topology evidence="8">Lipid-anchor</topology>
        <topology evidence="8">GPI-anchor</topology>
    </subcellularLocation>
    <subcellularLocation>
        <location evidence="1">Membrane</location>
        <topology evidence="1">Lipid-anchor</topology>
        <topology evidence="1">GPI-anchor</topology>
    </subcellularLocation>
</comment>
<dbReference type="OrthoDB" id="421038at2759"/>
<evidence type="ECO:0000313" key="10">
    <source>
        <dbReference type="EMBL" id="GCF01062.1"/>
    </source>
</evidence>
<dbReference type="InterPro" id="IPR012946">
    <property type="entry name" value="X8"/>
</dbReference>
<evidence type="ECO:0000256" key="3">
    <source>
        <dbReference type="ARBA" id="ARBA00022622"/>
    </source>
</evidence>
<dbReference type="EC" id="2.4.1.-" evidence="8"/>
<evidence type="ECO:0000259" key="9">
    <source>
        <dbReference type="SMART" id="SM00768"/>
    </source>
</evidence>
<evidence type="ECO:0000256" key="7">
    <source>
        <dbReference type="ARBA" id="ARBA00023316"/>
    </source>
</evidence>
<dbReference type="SMART" id="SM00768">
    <property type="entry name" value="X8"/>
    <property type="match status" value="1"/>
</dbReference>
<keyword evidence="6" id="KW-0325">Glycoprotein</keyword>
<dbReference type="GO" id="GO:0042124">
    <property type="term" value="F:1,3-beta-glucanosyltransferase activity"/>
    <property type="evidence" value="ECO:0007669"/>
    <property type="project" value="TreeGrafter"/>
</dbReference>
<evidence type="ECO:0000256" key="6">
    <source>
        <dbReference type="ARBA" id="ARBA00023180"/>
    </source>
</evidence>
<sequence>MAVSAISSLNQNSVFDINLKNVAPIEIVGRKFYNSKTGEQFFSKGVAYQPTITSESWNTKIVNSGDKFIDPLAEPSICLRDLPYLEKLNINTLRVYSIDTKKNHDVCMEALANSGIYVLIDLPEPDYSIRRNQPSWDIPIFERYTSVVDVMQKYPNVLGFFAGNEVTNDRTNTNAAPFVKAAIRDVKHYIWMQDYREIPVGYSSSDDVSTRDSLARYFVCGGEDVADFYGINMYEWCGNSSYELSGYKERTAEFANYPIPVFFSEFGCNSVRPRPFTEVNTLFGPTMSPVWSGGVAYMYFDEENEYGLAKIDQNGSVHELEDFKCLQNAYREASPDGITREQYLQDSSSLISIQSLECPNEMSVTSTHNIWKASAELPPTPHAKICECLEQVLPCLVSPFTTSWSFQDYFDYACSQVDCTDITTDGEKGVYGEFSYCLPEQKLSLEISKMYHMKNHPTGICPMNSNNVFYNEESMNMTDPMCTEISKKVKASQNAGSRKKASSIKKLTRPKFKNVNYTKPPLDTDSGSSVRFKHSGYAILLISIIFATMVF</sequence>
<dbReference type="Pfam" id="PF07983">
    <property type="entry name" value="X8"/>
    <property type="match status" value="1"/>
</dbReference>
<keyword evidence="3 8" id="KW-0336">GPI-anchor</keyword>
<dbReference type="PANTHER" id="PTHR31468">
    <property type="entry name" value="1,3-BETA-GLUCANOSYLTRANSFERASE GAS1"/>
    <property type="match status" value="1"/>
</dbReference>
<comment type="similarity">
    <text evidence="2 8">Belongs to the glycosyl hydrolase 72 family.</text>
</comment>
<dbReference type="GO" id="GO:0031505">
    <property type="term" value="P:fungal-type cell wall organization"/>
    <property type="evidence" value="ECO:0007669"/>
    <property type="project" value="UniProtKB-ARBA"/>
</dbReference>
<keyword evidence="4" id="KW-0732">Signal</keyword>
<comment type="caution">
    <text evidence="10">The sequence shown here is derived from an EMBL/GenBank/DDBJ whole genome shotgun (WGS) entry which is preliminary data.</text>
</comment>
<comment type="function">
    <text evidence="8">Splits internally a 1,3-beta-glucan molecule and transfers the newly generated reducing end (the donor) to the non-reducing end of another 1,3-beta-glucan molecule (the acceptor) forming a 1,3-beta linkage, resulting in the elongation of 1,3-beta-glucan chains in the cell wall.</text>
</comment>
<dbReference type="InterPro" id="IPR004886">
    <property type="entry name" value="Glucanosyltransferase"/>
</dbReference>
<feature type="domain" description="X8" evidence="9">
    <location>
        <begin position="393"/>
        <end position="463"/>
    </location>
</feature>
<keyword evidence="7" id="KW-0961">Cell wall biogenesis/degradation</keyword>
<keyword evidence="8" id="KW-0472">Membrane</keyword>
<dbReference type="EMBL" id="BIMX01000026">
    <property type="protein sequence ID" value="GCF01062.1"/>
    <property type="molecule type" value="Genomic_DNA"/>
</dbReference>
<proteinExistence type="inferred from homology"/>
<dbReference type="GO" id="GO:0071970">
    <property type="term" value="P:fungal-type cell wall (1-&gt;3)-beta-D-glucan biosynthetic process"/>
    <property type="evidence" value="ECO:0007669"/>
    <property type="project" value="TreeGrafter"/>
</dbReference>
<name>A0A4C2EAY5_9SACH</name>
<dbReference type="InterPro" id="IPR017853">
    <property type="entry name" value="GH"/>
</dbReference>
<dbReference type="FunFam" id="3.20.20.80:FF:000038">
    <property type="entry name" value="1,3-beta-glucanosyltransferase"/>
    <property type="match status" value="1"/>
</dbReference>
<dbReference type="AlphaFoldDB" id="A0A4C2EAY5"/>
<dbReference type="SUPFAM" id="SSF51445">
    <property type="entry name" value="(Trans)glycosidases"/>
    <property type="match status" value="1"/>
</dbReference>